<reference evidence="2 3" key="1">
    <citation type="submission" date="2019-08" db="EMBL/GenBank/DDBJ databases">
        <title>Bacillus genomes from the desert of Cuatro Cienegas, Coahuila.</title>
        <authorList>
            <person name="Olmedo-Alvarez G."/>
        </authorList>
    </citation>
    <scope>NUCLEOTIDE SEQUENCE [LARGE SCALE GENOMIC DNA]</scope>
    <source>
        <strain evidence="2 3">CH446_14T</strain>
    </source>
</reference>
<dbReference type="SUPFAM" id="SSF63411">
    <property type="entry name" value="LuxS/MPP-like metallohydrolase"/>
    <property type="match status" value="2"/>
</dbReference>
<feature type="domain" description="Peptidase M16 C-terminal" evidence="1">
    <location>
        <begin position="184"/>
        <end position="357"/>
    </location>
</feature>
<evidence type="ECO:0000313" key="2">
    <source>
        <dbReference type="EMBL" id="TYS46698.1"/>
    </source>
</evidence>
<dbReference type="Gene3D" id="3.30.830.10">
    <property type="entry name" value="Metalloenzyme, LuxS/M16 peptidase-like"/>
    <property type="match status" value="2"/>
</dbReference>
<dbReference type="GO" id="GO:0046872">
    <property type="term" value="F:metal ion binding"/>
    <property type="evidence" value="ECO:0007669"/>
    <property type="project" value="InterPro"/>
</dbReference>
<dbReference type="InterPro" id="IPR011249">
    <property type="entry name" value="Metalloenz_LuxS/M16"/>
</dbReference>
<dbReference type="PANTHER" id="PTHR11851:SF186">
    <property type="entry name" value="INACTIVE METALLOPROTEASE YMFF-RELATED"/>
    <property type="match status" value="1"/>
</dbReference>
<dbReference type="Proteomes" id="UP000322139">
    <property type="component" value="Unassembled WGS sequence"/>
</dbReference>
<dbReference type="AlphaFoldDB" id="A0A5D4RA40"/>
<gene>
    <name evidence="2" type="ORF">FZD51_14565</name>
</gene>
<protein>
    <submittedName>
        <fullName evidence="2">Insulinase family protein</fullName>
    </submittedName>
</protein>
<dbReference type="NCBIfam" id="NF047422">
    <property type="entry name" value="YfmF_fam"/>
    <property type="match status" value="1"/>
</dbReference>
<sequence>MAVMDEIVKKMEGYDLHIVKTGKFKTNTLIWKMKAPLQKEDATVRALLPYVLQSSSSRFPATGILRSHLDDLYGASLYVDLAKKGEYHVVTFSMDIANEKFLSDPAPLLRKAFEFLAEILLKPNAQDGKFNEETVRQEKRTQKQRIQSVFDDKMRYSNFRLVEEMCKGEPYALHVNGEMDEVDSITPEKLYQYYERAFAEDQLDFYVIGDVDPDEVEAMAGEYLKFSPREPKQLPRGSSAEAGDVNEVKEIQDVKQGKLNIGYRTNILYGDKDYYALQVFNGIFGGFSHSKLFINVREKASLAYYVASRLESHKGLMMVMSGIDNKNYDQAVGIIKDQMEAMVNGDFTEEEMAQTKAVIKNQLLETIDTARGMTEILYHNAVAGQEISLDLWMDEMDKATKEDIVAAAKKISMDTVYFLTGTEAGE</sequence>
<dbReference type="RefSeq" id="WP_148975450.1">
    <property type="nucleotide sequence ID" value="NZ_JBNIKT010000009.1"/>
</dbReference>
<dbReference type="Pfam" id="PF05193">
    <property type="entry name" value="Peptidase_M16_C"/>
    <property type="match status" value="1"/>
</dbReference>
<dbReference type="EMBL" id="VTER01000007">
    <property type="protein sequence ID" value="TYS46698.1"/>
    <property type="molecule type" value="Genomic_DNA"/>
</dbReference>
<organism evidence="2 3">
    <name type="scientific">Bacillus infantis</name>
    <dbReference type="NCBI Taxonomy" id="324767"/>
    <lineage>
        <taxon>Bacteria</taxon>
        <taxon>Bacillati</taxon>
        <taxon>Bacillota</taxon>
        <taxon>Bacilli</taxon>
        <taxon>Bacillales</taxon>
        <taxon>Bacillaceae</taxon>
        <taxon>Bacillus</taxon>
    </lineage>
</organism>
<dbReference type="PANTHER" id="PTHR11851">
    <property type="entry name" value="METALLOPROTEASE"/>
    <property type="match status" value="1"/>
</dbReference>
<proteinExistence type="predicted"/>
<dbReference type="InterPro" id="IPR007863">
    <property type="entry name" value="Peptidase_M16_C"/>
</dbReference>
<accession>A0A5D4RA40</accession>
<dbReference type="InterPro" id="IPR050361">
    <property type="entry name" value="MPP/UQCRC_Complex"/>
</dbReference>
<evidence type="ECO:0000313" key="3">
    <source>
        <dbReference type="Proteomes" id="UP000322139"/>
    </source>
</evidence>
<name>A0A5D4RA40_9BACI</name>
<comment type="caution">
    <text evidence="2">The sequence shown here is derived from an EMBL/GenBank/DDBJ whole genome shotgun (WGS) entry which is preliminary data.</text>
</comment>
<evidence type="ECO:0000259" key="1">
    <source>
        <dbReference type="Pfam" id="PF05193"/>
    </source>
</evidence>